<feature type="region of interest" description="Disordered" evidence="1">
    <location>
        <begin position="1"/>
        <end position="35"/>
    </location>
</feature>
<protein>
    <submittedName>
        <fullName evidence="2">Uncharacterized protein</fullName>
    </submittedName>
</protein>
<gene>
    <name evidence="2" type="ORF">FB384_002097</name>
</gene>
<comment type="caution">
    <text evidence="2">The sequence shown here is derived from an EMBL/GenBank/DDBJ whole genome shotgun (WGS) entry which is preliminary data.</text>
</comment>
<feature type="compositionally biased region" description="Basic and acidic residues" evidence="1">
    <location>
        <begin position="1"/>
        <end position="10"/>
    </location>
</feature>
<reference evidence="2 3" key="1">
    <citation type="submission" date="2020-08" db="EMBL/GenBank/DDBJ databases">
        <title>Sequencing the genomes of 1000 actinobacteria strains.</title>
        <authorList>
            <person name="Klenk H.-P."/>
        </authorList>
    </citation>
    <scope>NUCLEOTIDE SEQUENCE [LARGE SCALE GENOMIC DNA]</scope>
    <source>
        <strain evidence="2 3">DSM 45267</strain>
    </source>
</reference>
<keyword evidence="3" id="KW-1185">Reference proteome</keyword>
<proteinExistence type="predicted"/>
<feature type="compositionally biased region" description="Low complexity" evidence="1">
    <location>
        <begin position="15"/>
        <end position="29"/>
    </location>
</feature>
<evidence type="ECO:0000313" key="3">
    <source>
        <dbReference type="Proteomes" id="UP000564573"/>
    </source>
</evidence>
<evidence type="ECO:0000313" key="2">
    <source>
        <dbReference type="EMBL" id="MBB3663193.1"/>
    </source>
</evidence>
<dbReference type="Proteomes" id="UP000564573">
    <property type="component" value="Unassembled WGS sequence"/>
</dbReference>
<dbReference type="EMBL" id="JACIBS010000001">
    <property type="protein sequence ID" value="MBB3663193.1"/>
    <property type="molecule type" value="Genomic_DNA"/>
</dbReference>
<evidence type="ECO:0000256" key="1">
    <source>
        <dbReference type="SAM" id="MobiDB-lite"/>
    </source>
</evidence>
<dbReference type="RefSeq" id="WP_407676076.1">
    <property type="nucleotide sequence ID" value="NZ_JACIBS010000001.1"/>
</dbReference>
<organism evidence="2 3">
    <name type="scientific">Prauserella sediminis</name>
    <dbReference type="NCBI Taxonomy" id="577680"/>
    <lineage>
        <taxon>Bacteria</taxon>
        <taxon>Bacillati</taxon>
        <taxon>Actinomycetota</taxon>
        <taxon>Actinomycetes</taxon>
        <taxon>Pseudonocardiales</taxon>
        <taxon>Pseudonocardiaceae</taxon>
        <taxon>Prauserella</taxon>
        <taxon>Prauserella salsuginis group</taxon>
    </lineage>
</organism>
<name>A0A839XRE2_9PSEU</name>
<accession>A0A839XRE2</accession>
<dbReference type="AlphaFoldDB" id="A0A839XRE2"/>
<sequence>MTDPQWHPEPDNAIQPGAMQPGAMQAGAVGADGGGTSAAARYKEIIGLARSAAEELRAWEQARERQLYAEIQAAEENVTAAGEAEEAMADRARRWWSMARDNVARLSWLDVGADPEPVPTARGEQASRYADDIRPAYHELTQSVLKLSWRAR</sequence>